<dbReference type="AlphaFoldDB" id="A0AAD8LGU3"/>
<dbReference type="Proteomes" id="UP001229421">
    <property type="component" value="Unassembled WGS sequence"/>
</dbReference>
<accession>A0AAD8LGU3</accession>
<protein>
    <submittedName>
        <fullName evidence="1">Uncharacterized protein</fullName>
    </submittedName>
</protein>
<evidence type="ECO:0000313" key="2">
    <source>
        <dbReference type="Proteomes" id="UP001229421"/>
    </source>
</evidence>
<name>A0AAD8LGU3_TARER</name>
<reference evidence="1" key="1">
    <citation type="journal article" date="2023" name="bioRxiv">
        <title>Improved chromosome-level genome assembly for marigold (Tagetes erecta).</title>
        <authorList>
            <person name="Jiang F."/>
            <person name="Yuan L."/>
            <person name="Wang S."/>
            <person name="Wang H."/>
            <person name="Xu D."/>
            <person name="Wang A."/>
            <person name="Fan W."/>
        </authorList>
    </citation>
    <scope>NUCLEOTIDE SEQUENCE</scope>
    <source>
        <strain evidence="1">WSJ</strain>
        <tissue evidence="1">Leaf</tissue>
    </source>
</reference>
<keyword evidence="2" id="KW-1185">Reference proteome</keyword>
<gene>
    <name evidence="1" type="ORF">QVD17_04718</name>
</gene>
<comment type="caution">
    <text evidence="1">The sequence shown here is derived from an EMBL/GenBank/DDBJ whole genome shotgun (WGS) entry which is preliminary data.</text>
</comment>
<sequence length="179" mass="21146">MLPTFNTLTQREFKENIIWKKMGLCVNYCRFYCFRIHTLKEFVSTIAKDQEFQQLFVKKEEVSLDSVKQYKVNLRDELSKISLIKDFIFVRSGKSAEMLHVNLVVNYDIPKSFDNPTEPDNQVYLHRIGAVFNLLSGDMDNMIMEKIERHFNYNATEMPSWKFDDDLKDALMNATACFK</sequence>
<evidence type="ECO:0000313" key="1">
    <source>
        <dbReference type="EMBL" id="KAK1438906.1"/>
    </source>
</evidence>
<proteinExistence type="predicted"/>
<organism evidence="1 2">
    <name type="scientific">Tagetes erecta</name>
    <name type="common">African marigold</name>
    <dbReference type="NCBI Taxonomy" id="13708"/>
    <lineage>
        <taxon>Eukaryota</taxon>
        <taxon>Viridiplantae</taxon>
        <taxon>Streptophyta</taxon>
        <taxon>Embryophyta</taxon>
        <taxon>Tracheophyta</taxon>
        <taxon>Spermatophyta</taxon>
        <taxon>Magnoliopsida</taxon>
        <taxon>eudicotyledons</taxon>
        <taxon>Gunneridae</taxon>
        <taxon>Pentapetalae</taxon>
        <taxon>asterids</taxon>
        <taxon>campanulids</taxon>
        <taxon>Asterales</taxon>
        <taxon>Asteraceae</taxon>
        <taxon>Asteroideae</taxon>
        <taxon>Heliantheae alliance</taxon>
        <taxon>Tageteae</taxon>
        <taxon>Tagetes</taxon>
    </lineage>
</organism>
<dbReference type="EMBL" id="JAUHHV010000001">
    <property type="protein sequence ID" value="KAK1438906.1"/>
    <property type="molecule type" value="Genomic_DNA"/>
</dbReference>